<accession>A0A0H4PQQ6</accession>
<dbReference type="Pfam" id="PF02826">
    <property type="entry name" value="2-Hacid_dh_C"/>
    <property type="match status" value="1"/>
</dbReference>
<dbReference type="InterPro" id="IPR050857">
    <property type="entry name" value="D-2-hydroxyacid_DH"/>
</dbReference>
<keyword evidence="2" id="KW-0028">Amino-acid biosynthesis</keyword>
<dbReference type="PATRIC" id="fig|320787.5.peg.1286"/>
<dbReference type="InterPro" id="IPR006139">
    <property type="entry name" value="D-isomer_2_OHA_DH_cat_dom"/>
</dbReference>
<dbReference type="PROSITE" id="PS00671">
    <property type="entry name" value="D_2_HYDROXYACID_DH_3"/>
    <property type="match status" value="1"/>
</dbReference>
<dbReference type="SUPFAM" id="SSF51735">
    <property type="entry name" value="NAD(P)-binding Rossmann-fold domains"/>
    <property type="match status" value="1"/>
</dbReference>
<dbReference type="GO" id="GO:0008652">
    <property type="term" value="P:amino acid biosynthetic process"/>
    <property type="evidence" value="ECO:0007669"/>
    <property type="project" value="UniProtKB-KW"/>
</dbReference>
<dbReference type="EMBL" id="CP012040">
    <property type="protein sequence ID" value="AKP50612.1"/>
    <property type="molecule type" value="Genomic_DNA"/>
</dbReference>
<dbReference type="PROSITE" id="PS00065">
    <property type="entry name" value="D_2_HYDROXYACID_DH_1"/>
    <property type="match status" value="1"/>
</dbReference>
<comment type="similarity">
    <text evidence="1 5">Belongs to the D-isomer specific 2-hydroxyacid dehydrogenase family.</text>
</comment>
<dbReference type="KEGG" id="camu:CA2015_1163"/>
<dbReference type="STRING" id="320787.CA2015_1163"/>
<name>A0A0H4PQQ6_9BACT</name>
<evidence type="ECO:0000256" key="2">
    <source>
        <dbReference type="ARBA" id="ARBA00022605"/>
    </source>
</evidence>
<dbReference type="InterPro" id="IPR029752">
    <property type="entry name" value="D-isomer_DH_CS1"/>
</dbReference>
<dbReference type="InterPro" id="IPR036291">
    <property type="entry name" value="NAD(P)-bd_dom_sf"/>
</dbReference>
<proteinExistence type="inferred from homology"/>
<dbReference type="Proteomes" id="UP000036520">
    <property type="component" value="Chromosome"/>
</dbReference>
<dbReference type="RefSeq" id="WP_048641040.1">
    <property type="nucleotide sequence ID" value="NZ_CP012040.1"/>
</dbReference>
<dbReference type="GO" id="GO:0016616">
    <property type="term" value="F:oxidoreductase activity, acting on the CH-OH group of donors, NAD or NADP as acceptor"/>
    <property type="evidence" value="ECO:0007669"/>
    <property type="project" value="InterPro"/>
</dbReference>
<keyword evidence="4" id="KW-0520">NAD</keyword>
<dbReference type="PANTHER" id="PTHR42789">
    <property type="entry name" value="D-ISOMER SPECIFIC 2-HYDROXYACID DEHYDROGENASE FAMILY PROTEIN (AFU_ORTHOLOGUE AFUA_6G10090)"/>
    <property type="match status" value="1"/>
</dbReference>
<keyword evidence="9" id="KW-1185">Reference proteome</keyword>
<protein>
    <submittedName>
        <fullName evidence="8">D-3-phosphoglycerate dehydrogenase</fullName>
    </submittedName>
</protein>
<dbReference type="InterPro" id="IPR006140">
    <property type="entry name" value="D-isomer_DH_NAD-bd"/>
</dbReference>
<feature type="domain" description="D-isomer specific 2-hydroxyacid dehydrogenase NAD-binding" evidence="7">
    <location>
        <begin position="107"/>
        <end position="289"/>
    </location>
</feature>
<sequence length="338" mass="37709">MKIVRTDRELELPMVDQVLRDQGHELVLLPETVSEEALCKAVETCDILLMCYTTIGAEVIKAAKQLKAIIKYGVGIDAIDIPAANKKGIVVVNIPEYAEETVAEGAFAMLLALAKKMPAIQNKMRKSFWAWPTQEWMSQDIAGKTLGIIGCGRIGKSMARMAGLGLRAKVIGYDPYKSEEHLAENGIVKIESLQSLLEQSDFISLHAVLNNETRHIIGKPELAMLKKSAIIINSARGALIDEEALLESLMNGQIGGAGLDVFSKEPLNHSTHPLRKLYELENVILFPHLTFYTQEAMDRLERETLERCVEVMQDRPVLIKSKDPRLQNQKRLKTILEV</sequence>
<evidence type="ECO:0000256" key="4">
    <source>
        <dbReference type="ARBA" id="ARBA00023027"/>
    </source>
</evidence>
<gene>
    <name evidence="8" type="ORF">CA2015_1163</name>
</gene>
<organism evidence="8 9">
    <name type="scientific">Cyclobacterium amurskyense</name>
    <dbReference type="NCBI Taxonomy" id="320787"/>
    <lineage>
        <taxon>Bacteria</taxon>
        <taxon>Pseudomonadati</taxon>
        <taxon>Bacteroidota</taxon>
        <taxon>Cytophagia</taxon>
        <taxon>Cytophagales</taxon>
        <taxon>Cyclobacteriaceae</taxon>
        <taxon>Cyclobacterium</taxon>
    </lineage>
</organism>
<feature type="domain" description="D-isomer specific 2-hydroxyacid dehydrogenase catalytic" evidence="6">
    <location>
        <begin position="14"/>
        <end position="316"/>
    </location>
</feature>
<dbReference type="GO" id="GO:0051287">
    <property type="term" value="F:NAD binding"/>
    <property type="evidence" value="ECO:0007669"/>
    <property type="project" value="InterPro"/>
</dbReference>
<dbReference type="GO" id="GO:0003714">
    <property type="term" value="F:transcription corepressor activity"/>
    <property type="evidence" value="ECO:0007669"/>
    <property type="project" value="InterPro"/>
</dbReference>
<dbReference type="SUPFAM" id="SSF52283">
    <property type="entry name" value="Formate/glycerate dehydrogenase catalytic domain-like"/>
    <property type="match status" value="1"/>
</dbReference>
<dbReference type="Pfam" id="PF00389">
    <property type="entry name" value="2-Hacid_dh"/>
    <property type="match status" value="1"/>
</dbReference>
<evidence type="ECO:0000256" key="3">
    <source>
        <dbReference type="ARBA" id="ARBA00023002"/>
    </source>
</evidence>
<evidence type="ECO:0000259" key="6">
    <source>
        <dbReference type="Pfam" id="PF00389"/>
    </source>
</evidence>
<evidence type="ECO:0000256" key="1">
    <source>
        <dbReference type="ARBA" id="ARBA00005854"/>
    </source>
</evidence>
<dbReference type="AlphaFoldDB" id="A0A0H4PQQ6"/>
<dbReference type="FunFam" id="3.40.50.720:FF:000203">
    <property type="entry name" value="D-3-phosphoglycerate dehydrogenase (SerA)"/>
    <property type="match status" value="1"/>
</dbReference>
<evidence type="ECO:0000313" key="9">
    <source>
        <dbReference type="Proteomes" id="UP000036520"/>
    </source>
</evidence>
<evidence type="ECO:0000313" key="8">
    <source>
        <dbReference type="EMBL" id="AKP50612.1"/>
    </source>
</evidence>
<keyword evidence="3 5" id="KW-0560">Oxidoreductase</keyword>
<evidence type="ECO:0000259" key="7">
    <source>
        <dbReference type="Pfam" id="PF02826"/>
    </source>
</evidence>
<dbReference type="CDD" id="cd05299">
    <property type="entry name" value="CtBP_dh"/>
    <property type="match status" value="1"/>
</dbReference>
<evidence type="ECO:0000256" key="5">
    <source>
        <dbReference type="RuleBase" id="RU003719"/>
    </source>
</evidence>
<dbReference type="InterPro" id="IPR043322">
    <property type="entry name" value="CtBP"/>
</dbReference>
<dbReference type="OrthoDB" id="1522997at2"/>
<reference evidence="8 9" key="1">
    <citation type="submission" date="2015-07" db="EMBL/GenBank/DDBJ databases">
        <authorList>
            <person name="Kim K.M."/>
        </authorList>
    </citation>
    <scope>NUCLEOTIDE SEQUENCE [LARGE SCALE GENOMIC DNA]</scope>
    <source>
        <strain evidence="8 9">KCTC 12363</strain>
    </source>
</reference>
<dbReference type="Gene3D" id="3.40.50.720">
    <property type="entry name" value="NAD(P)-binding Rossmann-like Domain"/>
    <property type="match status" value="2"/>
</dbReference>
<dbReference type="InterPro" id="IPR029753">
    <property type="entry name" value="D-isomer_DH_CS"/>
</dbReference>
<dbReference type="PANTHER" id="PTHR42789:SF1">
    <property type="entry name" value="D-ISOMER SPECIFIC 2-HYDROXYACID DEHYDROGENASE FAMILY PROTEIN (AFU_ORTHOLOGUE AFUA_6G10090)"/>
    <property type="match status" value="1"/>
</dbReference>